<sequence>MQCRNVIPDSLTFVWVLNACASLRALDEGKHAHLQIIKSGCESNIYVGNSLIDMYAKCGSMEDAWRVFNRMPIHDVVSWNAMILGHKRCGQGQKALELFRQMQREGVQPDSVTFVGVLNACASVVELEEGRRIHEQIIQRGCESDVFVGNSLVDMYAKCGSIEDAWRVFNKCGSIADAENVFNKMPTRNVVSWSAMILGFVKFGQGQSALALYQEMQQEGLVHEGLHYFDSMGSVHGICAMVEHYACMVDLLGRVGHLHKAEDLIKTMPCEPNVGVWNALLGACRIHGDVEMGERVKQPGCTWIEVNNKVHTFVVDDKHHPQMVHIEAVLERLSCKMKDAGYVPDTRFALHDVDEEEKVLHLRQHSEKLAIAFGLISTSPGTPLRIFKNLRICGDCHTFTKLVSKLVGRAIIVRDANRFHHFEDGLCSCRDYW</sequence>
<dbReference type="InterPro" id="IPR011990">
    <property type="entry name" value="TPR-like_helical_dom_sf"/>
</dbReference>
<evidence type="ECO:0000256" key="2">
    <source>
        <dbReference type="PROSITE-ProRule" id="PRU00708"/>
    </source>
</evidence>
<feature type="repeat" description="PPR" evidence="2">
    <location>
        <begin position="75"/>
        <end position="109"/>
    </location>
</feature>
<keyword evidence="5" id="KW-1185">Reference proteome</keyword>
<gene>
    <name evidence="4" type="ORF">CSSPJE1EN2_LOCUS18050</name>
</gene>
<dbReference type="PROSITE" id="PS51375">
    <property type="entry name" value="PPR"/>
    <property type="match status" value="4"/>
</dbReference>
<dbReference type="InterPro" id="IPR046960">
    <property type="entry name" value="PPR_At4g14850-like_plant"/>
</dbReference>
<dbReference type="Proteomes" id="UP001497522">
    <property type="component" value="Chromosome 5"/>
</dbReference>
<evidence type="ECO:0000256" key="1">
    <source>
        <dbReference type="ARBA" id="ARBA00022737"/>
    </source>
</evidence>
<feature type="repeat" description="PPR" evidence="2">
    <location>
        <begin position="110"/>
        <end position="144"/>
    </location>
</feature>
<dbReference type="Pfam" id="PF13041">
    <property type="entry name" value="PPR_2"/>
    <property type="match status" value="1"/>
</dbReference>
<dbReference type="Gene3D" id="1.25.40.10">
    <property type="entry name" value="Tetratricopeptide repeat domain"/>
    <property type="match status" value="3"/>
</dbReference>
<dbReference type="EMBL" id="OZ023706">
    <property type="protein sequence ID" value="CAK9875828.1"/>
    <property type="molecule type" value="Genomic_DNA"/>
</dbReference>
<dbReference type="NCBIfam" id="TIGR00756">
    <property type="entry name" value="PPR"/>
    <property type="match status" value="3"/>
</dbReference>
<dbReference type="InterPro" id="IPR032867">
    <property type="entry name" value="DYW_dom"/>
</dbReference>
<feature type="repeat" description="PPR" evidence="2">
    <location>
        <begin position="44"/>
        <end position="74"/>
    </location>
</feature>
<organism evidence="4 5">
    <name type="scientific">Sphagnum jensenii</name>
    <dbReference type="NCBI Taxonomy" id="128206"/>
    <lineage>
        <taxon>Eukaryota</taxon>
        <taxon>Viridiplantae</taxon>
        <taxon>Streptophyta</taxon>
        <taxon>Embryophyta</taxon>
        <taxon>Bryophyta</taxon>
        <taxon>Sphagnophytina</taxon>
        <taxon>Sphagnopsida</taxon>
        <taxon>Sphagnales</taxon>
        <taxon>Sphagnaceae</taxon>
        <taxon>Sphagnum</taxon>
    </lineage>
</organism>
<reference evidence="4" key="1">
    <citation type="submission" date="2024-03" db="EMBL/GenBank/DDBJ databases">
        <authorList>
            <consortium name="ELIXIR-Norway"/>
            <consortium name="Elixir Norway"/>
        </authorList>
    </citation>
    <scope>NUCLEOTIDE SEQUENCE</scope>
</reference>
<proteinExistence type="predicted"/>
<accession>A0ABP1BKM1</accession>
<dbReference type="PANTHER" id="PTHR47926">
    <property type="entry name" value="PENTATRICOPEPTIDE REPEAT-CONTAINING PROTEIN"/>
    <property type="match status" value="1"/>
</dbReference>
<evidence type="ECO:0000313" key="4">
    <source>
        <dbReference type="EMBL" id="CAK9875828.1"/>
    </source>
</evidence>
<dbReference type="Pfam" id="PF14432">
    <property type="entry name" value="DYW_deaminase"/>
    <property type="match status" value="1"/>
</dbReference>
<feature type="domain" description="DYW" evidence="3">
    <location>
        <begin position="341"/>
        <end position="433"/>
    </location>
</feature>
<dbReference type="InterPro" id="IPR002885">
    <property type="entry name" value="PPR_rpt"/>
</dbReference>
<feature type="repeat" description="PPR" evidence="2">
    <location>
        <begin position="189"/>
        <end position="223"/>
    </location>
</feature>
<protein>
    <recommendedName>
        <fullName evidence="3">DYW domain-containing protein</fullName>
    </recommendedName>
</protein>
<keyword evidence="1" id="KW-0677">Repeat</keyword>
<evidence type="ECO:0000313" key="5">
    <source>
        <dbReference type="Proteomes" id="UP001497522"/>
    </source>
</evidence>
<dbReference type="Pfam" id="PF01535">
    <property type="entry name" value="PPR"/>
    <property type="match status" value="4"/>
</dbReference>
<evidence type="ECO:0000259" key="3">
    <source>
        <dbReference type="Pfam" id="PF14432"/>
    </source>
</evidence>
<name>A0ABP1BKM1_9BRYO</name>